<evidence type="ECO:0000256" key="2">
    <source>
        <dbReference type="ARBA" id="ARBA00022475"/>
    </source>
</evidence>
<dbReference type="Proteomes" id="UP001500177">
    <property type="component" value="Unassembled WGS sequence"/>
</dbReference>
<gene>
    <name evidence="8" type="ORF">GCM10009690_28350</name>
</gene>
<dbReference type="EMBL" id="BAAALX010000017">
    <property type="protein sequence ID" value="GAA1523337.1"/>
    <property type="molecule type" value="Genomic_DNA"/>
</dbReference>
<evidence type="ECO:0000313" key="9">
    <source>
        <dbReference type="Proteomes" id="UP001500177"/>
    </source>
</evidence>
<dbReference type="InterPro" id="IPR001123">
    <property type="entry name" value="LeuE-type"/>
</dbReference>
<keyword evidence="4 7" id="KW-1133">Transmembrane helix</keyword>
<evidence type="ECO:0000313" key="8">
    <source>
        <dbReference type="EMBL" id="GAA1523337.1"/>
    </source>
</evidence>
<comment type="subcellular location">
    <subcellularLocation>
        <location evidence="1">Cell membrane</location>
        <topology evidence="1">Multi-pass membrane protein</topology>
    </subcellularLocation>
</comment>
<evidence type="ECO:0000256" key="4">
    <source>
        <dbReference type="ARBA" id="ARBA00022989"/>
    </source>
</evidence>
<feature type="region of interest" description="Disordered" evidence="6">
    <location>
        <begin position="117"/>
        <end position="139"/>
    </location>
</feature>
<keyword evidence="5 7" id="KW-0472">Membrane</keyword>
<feature type="transmembrane region" description="Helical" evidence="7">
    <location>
        <begin position="59"/>
        <end position="85"/>
    </location>
</feature>
<dbReference type="PIRSF" id="PIRSF006324">
    <property type="entry name" value="LeuE"/>
    <property type="match status" value="1"/>
</dbReference>
<name>A0ABN2APA8_9MICO</name>
<protein>
    <submittedName>
        <fullName evidence="8">LysE family translocator</fullName>
    </submittedName>
</protein>
<keyword evidence="3 7" id="KW-0812">Transmembrane</keyword>
<evidence type="ECO:0000256" key="1">
    <source>
        <dbReference type="ARBA" id="ARBA00004651"/>
    </source>
</evidence>
<keyword evidence="2" id="KW-1003">Cell membrane</keyword>
<accession>A0ABN2APA8</accession>
<feature type="transmembrane region" description="Helical" evidence="7">
    <location>
        <begin position="92"/>
        <end position="111"/>
    </location>
</feature>
<dbReference type="PANTHER" id="PTHR30086">
    <property type="entry name" value="ARGININE EXPORTER PROTEIN ARGO"/>
    <property type="match status" value="1"/>
</dbReference>
<dbReference type="PANTHER" id="PTHR30086:SF20">
    <property type="entry name" value="ARGININE EXPORTER PROTEIN ARGO-RELATED"/>
    <property type="match status" value="1"/>
</dbReference>
<keyword evidence="9" id="KW-1185">Reference proteome</keyword>
<comment type="caution">
    <text evidence="8">The sequence shown here is derived from an EMBL/GenBank/DDBJ whole genome shotgun (WGS) entry which is preliminary data.</text>
</comment>
<feature type="compositionally biased region" description="Basic and acidic residues" evidence="6">
    <location>
        <begin position="118"/>
        <end position="136"/>
    </location>
</feature>
<reference evidence="8 9" key="1">
    <citation type="journal article" date="2019" name="Int. J. Syst. Evol. Microbiol.">
        <title>The Global Catalogue of Microorganisms (GCM) 10K type strain sequencing project: providing services to taxonomists for standard genome sequencing and annotation.</title>
        <authorList>
            <consortium name="The Broad Institute Genomics Platform"/>
            <consortium name="The Broad Institute Genome Sequencing Center for Infectious Disease"/>
            <person name="Wu L."/>
            <person name="Ma J."/>
        </authorList>
    </citation>
    <scope>NUCLEOTIDE SEQUENCE [LARGE SCALE GENOMIC DNA]</scope>
    <source>
        <strain evidence="8 9">JCM 13318</strain>
    </source>
</reference>
<organism evidence="8 9">
    <name type="scientific">Brevibacterium permense</name>
    <dbReference type="NCBI Taxonomy" id="234834"/>
    <lineage>
        <taxon>Bacteria</taxon>
        <taxon>Bacillati</taxon>
        <taxon>Actinomycetota</taxon>
        <taxon>Actinomycetes</taxon>
        <taxon>Micrococcales</taxon>
        <taxon>Brevibacteriaceae</taxon>
        <taxon>Brevibacterium</taxon>
    </lineage>
</organism>
<evidence type="ECO:0000256" key="6">
    <source>
        <dbReference type="SAM" id="MobiDB-lite"/>
    </source>
</evidence>
<evidence type="ECO:0000256" key="5">
    <source>
        <dbReference type="ARBA" id="ARBA00023136"/>
    </source>
</evidence>
<evidence type="ECO:0000256" key="7">
    <source>
        <dbReference type="SAM" id="Phobius"/>
    </source>
</evidence>
<evidence type="ECO:0000256" key="3">
    <source>
        <dbReference type="ARBA" id="ARBA00022692"/>
    </source>
</evidence>
<proteinExistence type="predicted"/>
<feature type="transmembrane region" description="Helical" evidence="7">
    <location>
        <begin position="12"/>
        <end position="39"/>
    </location>
</feature>
<dbReference type="Pfam" id="PF01810">
    <property type="entry name" value="LysE"/>
    <property type="match status" value="1"/>
</dbReference>
<sequence length="243" mass="25933">MVLRSLRRSRPIGPVLPGITAMMPDLVGFLVVVMIAYVIPGPDFFIILQSSASGRRAGLSAAIGAQTGLAVHMLLAVFGLSALLAKSAMAFSIVKAAGAVYLIWLGIRIIWSSRKGRAQSDGDDQSRKSGNDRPDETATGLRDGFLRGLLTNLLNPKAVVFFVSVIPQFVDPSGSAVDQILLLGTVDIVIGVLWWCALVLLLQKFASLLKRTTVRRWWDRATGSLLATAGAVLGYTVATSKAI</sequence>
<feature type="transmembrane region" description="Helical" evidence="7">
    <location>
        <begin position="180"/>
        <end position="202"/>
    </location>
</feature>